<accession>A0A8J5RRV3</accession>
<reference evidence="2" key="2">
    <citation type="submission" date="2021-02" db="EMBL/GenBank/DDBJ databases">
        <authorList>
            <person name="Kimball J.A."/>
            <person name="Haas M.W."/>
            <person name="Macchietto M."/>
            <person name="Kono T."/>
            <person name="Duquette J."/>
            <person name="Shao M."/>
        </authorList>
    </citation>
    <scope>NUCLEOTIDE SEQUENCE</scope>
    <source>
        <tissue evidence="2">Fresh leaf tissue</tissue>
    </source>
</reference>
<proteinExistence type="predicted"/>
<dbReference type="AlphaFoldDB" id="A0A8J5RRV3"/>
<keyword evidence="3" id="KW-1185">Reference proteome</keyword>
<name>A0A8J5RRV3_ZIZPA</name>
<evidence type="ECO:0000256" key="1">
    <source>
        <dbReference type="SAM" id="MobiDB-lite"/>
    </source>
</evidence>
<feature type="region of interest" description="Disordered" evidence="1">
    <location>
        <begin position="1"/>
        <end position="21"/>
    </location>
</feature>
<organism evidence="2 3">
    <name type="scientific">Zizania palustris</name>
    <name type="common">Northern wild rice</name>
    <dbReference type="NCBI Taxonomy" id="103762"/>
    <lineage>
        <taxon>Eukaryota</taxon>
        <taxon>Viridiplantae</taxon>
        <taxon>Streptophyta</taxon>
        <taxon>Embryophyta</taxon>
        <taxon>Tracheophyta</taxon>
        <taxon>Spermatophyta</taxon>
        <taxon>Magnoliopsida</taxon>
        <taxon>Liliopsida</taxon>
        <taxon>Poales</taxon>
        <taxon>Poaceae</taxon>
        <taxon>BOP clade</taxon>
        <taxon>Oryzoideae</taxon>
        <taxon>Oryzeae</taxon>
        <taxon>Zizaniinae</taxon>
        <taxon>Zizania</taxon>
    </lineage>
</organism>
<dbReference type="EMBL" id="JAAALK010000287">
    <property type="protein sequence ID" value="KAG8059441.1"/>
    <property type="molecule type" value="Genomic_DNA"/>
</dbReference>
<protein>
    <submittedName>
        <fullName evidence="2">Uncharacterized protein</fullName>
    </submittedName>
</protein>
<evidence type="ECO:0000313" key="2">
    <source>
        <dbReference type="EMBL" id="KAG8059441.1"/>
    </source>
</evidence>
<dbReference type="Proteomes" id="UP000729402">
    <property type="component" value="Unassembled WGS sequence"/>
</dbReference>
<sequence>MPERRLPTSAPAAAGPRRHSRRLRRRCRLLLLLAFALALLSVAYLSFSPHPNLPFREKQHGMAGMNNAGERMNQRYSPDDLSTKFKAHFSMTKYELEPFKRRKKSRKHCKRSLLYSTF</sequence>
<gene>
    <name evidence="2" type="ORF">GUJ93_ZPchr0002g24118</name>
</gene>
<evidence type="ECO:0000313" key="3">
    <source>
        <dbReference type="Proteomes" id="UP000729402"/>
    </source>
</evidence>
<comment type="caution">
    <text evidence="2">The sequence shown here is derived from an EMBL/GenBank/DDBJ whole genome shotgun (WGS) entry which is preliminary data.</text>
</comment>
<reference evidence="2" key="1">
    <citation type="journal article" date="2021" name="bioRxiv">
        <title>Whole Genome Assembly and Annotation of Northern Wild Rice, Zizania palustris L., Supports a Whole Genome Duplication in the Zizania Genus.</title>
        <authorList>
            <person name="Haas M."/>
            <person name="Kono T."/>
            <person name="Macchietto M."/>
            <person name="Millas R."/>
            <person name="McGilp L."/>
            <person name="Shao M."/>
            <person name="Duquette J."/>
            <person name="Hirsch C.N."/>
            <person name="Kimball J."/>
        </authorList>
    </citation>
    <scope>NUCLEOTIDE SEQUENCE</scope>
    <source>
        <tissue evidence="2">Fresh leaf tissue</tissue>
    </source>
</reference>